<evidence type="ECO:0000313" key="2">
    <source>
        <dbReference type="Proteomes" id="UP001580346"/>
    </source>
</evidence>
<keyword evidence="2" id="KW-1185">Reference proteome</keyword>
<dbReference type="EMBL" id="JBHHMI010000014">
    <property type="protein sequence ID" value="MFB5268233.1"/>
    <property type="molecule type" value="Genomic_DNA"/>
</dbReference>
<evidence type="ECO:0008006" key="3">
    <source>
        <dbReference type="Google" id="ProtNLM"/>
    </source>
</evidence>
<accession>A0ABV5AVJ6</accession>
<organism evidence="1 2">
    <name type="scientific">Paenibacillus enshidis</name>
    <dbReference type="NCBI Taxonomy" id="1458439"/>
    <lineage>
        <taxon>Bacteria</taxon>
        <taxon>Bacillati</taxon>
        <taxon>Bacillota</taxon>
        <taxon>Bacilli</taxon>
        <taxon>Bacillales</taxon>
        <taxon>Paenibacillaceae</taxon>
        <taxon>Paenibacillus</taxon>
    </lineage>
</organism>
<dbReference type="RefSeq" id="WP_375356510.1">
    <property type="nucleotide sequence ID" value="NZ_JBHHMI010000014.1"/>
</dbReference>
<gene>
    <name evidence="1" type="ORF">ACE41H_15815</name>
</gene>
<sequence length="23" mass="2704">MRYYDEVGILKPAQEPIRVIVTI</sequence>
<evidence type="ECO:0000313" key="1">
    <source>
        <dbReference type="EMBL" id="MFB5268233.1"/>
    </source>
</evidence>
<dbReference type="Proteomes" id="UP001580346">
    <property type="component" value="Unassembled WGS sequence"/>
</dbReference>
<comment type="caution">
    <text evidence="1">The sequence shown here is derived from an EMBL/GenBank/DDBJ whole genome shotgun (WGS) entry which is preliminary data.</text>
</comment>
<name>A0ABV5AVJ6_9BACL</name>
<reference evidence="1 2" key="1">
    <citation type="submission" date="2024-09" db="EMBL/GenBank/DDBJ databases">
        <title>Paenibacillus zeirhizospherea sp. nov., isolated from surface of the maize (Zea mays) roots in a horticulture field, Hungary.</title>
        <authorList>
            <person name="Marton D."/>
            <person name="Farkas M."/>
            <person name="Bedics A."/>
            <person name="Toth E."/>
            <person name="Tancsics A."/>
            <person name="Boka K."/>
            <person name="Maroti G."/>
            <person name="Kriszt B."/>
            <person name="Cserhati M."/>
        </authorList>
    </citation>
    <scope>NUCLEOTIDE SEQUENCE [LARGE SCALE GENOMIC DNA]</scope>
    <source>
        <strain evidence="1 2">KCTC 33519</strain>
    </source>
</reference>
<proteinExistence type="predicted"/>
<protein>
    <recommendedName>
        <fullName evidence="3">HTH merR-type domain-containing protein</fullName>
    </recommendedName>
</protein>